<gene>
    <name evidence="5" type="ORF">B7463_g7105</name>
</gene>
<dbReference type="Pfam" id="PF02171">
    <property type="entry name" value="Piwi"/>
    <property type="match status" value="1"/>
</dbReference>
<comment type="similarity">
    <text evidence="1">Belongs to the argonaute family.</text>
</comment>
<feature type="compositionally biased region" description="Polar residues" evidence="2">
    <location>
        <begin position="45"/>
        <end position="82"/>
    </location>
</feature>
<dbReference type="SUPFAM" id="SSF53098">
    <property type="entry name" value="Ribonuclease H-like"/>
    <property type="match status" value="1"/>
</dbReference>
<dbReference type="Pfam" id="PF08699">
    <property type="entry name" value="ArgoL1"/>
    <property type="match status" value="1"/>
</dbReference>
<dbReference type="InterPro" id="IPR032474">
    <property type="entry name" value="Argonaute_N"/>
</dbReference>
<feature type="domain" description="Piwi" evidence="4">
    <location>
        <begin position="659"/>
        <end position="970"/>
    </location>
</feature>
<dbReference type="PROSITE" id="PS50821">
    <property type="entry name" value="PAZ"/>
    <property type="match status" value="1"/>
</dbReference>
<dbReference type="PROSITE" id="PS50822">
    <property type="entry name" value="PIWI"/>
    <property type="match status" value="1"/>
</dbReference>
<feature type="non-terminal residue" evidence="5">
    <location>
        <position position="1"/>
    </location>
</feature>
<dbReference type="InterPro" id="IPR003100">
    <property type="entry name" value="PAZ_dom"/>
</dbReference>
<proteinExistence type="inferred from homology"/>
<dbReference type="Pfam" id="PF16486">
    <property type="entry name" value="ArgoN"/>
    <property type="match status" value="1"/>
</dbReference>
<dbReference type="OrthoDB" id="10252740at2759"/>
<evidence type="ECO:0000259" key="4">
    <source>
        <dbReference type="PROSITE" id="PS50822"/>
    </source>
</evidence>
<dbReference type="InterPro" id="IPR036397">
    <property type="entry name" value="RNaseH_sf"/>
</dbReference>
<sequence>MGGVGKNRNRQRGQADDNQNQPNQPGNHTPTQDQHYPAKFDGPNDSGSSRGRSPATSQTSPHGQTRNPSQGSRQGRLSVSSQGGANAPGNPFGPGLGYDPAKPIKKESIITNTRMELPSAAYRLDNPANFPSDLPLRPATNTVGKPIALRVNQYKILIGNGAEKKGKLMAVWNSKGVQSKLKIVSPRWLWDGNKIAWCDKPGPKGKNEIRILVNLDEEKGRPPRNPPDIIYVTIKQTKVIKMAVIRGYLTRQMAFDSTVLEAINFLDHCIRQWPSENYTSVKRSFFSRGNEIRALDSVVEAQRGVYSSIRLCDPNASNGVKGTGLAINVDAANGTFWIVQDVHQAARNLCMPNADYQKFRTALCPVRKNGEVFRSDTFKTLRKMVKLKFRVKHRGKTDDSKTYTIKRFLFDPKYGPEGAHAKAVKFNYTDRATNREMNISIYEYFQMKYDIHLNYWFLPLIETEKSGKFPMEVCVLLPNQRYNFKLDQEQTAKMIKFAVTRPRDRMAHINFGINMLKWHEDPYLNYYGINVEPQMSVTNARLLQNPKVHFEKAEVNPGTSGRWDLRGKKFLLNNTAKGALGPLKSWGFAIIGNSVSRPVLQNFIKVFMQVYIGHGGVIANKEPLIWDGSGTRWTEDNYGEQVAQAHRAIGNQAKMAPQIIFYVLPDRNSFHYERLKKGNDCRFAVVSQMMQGAHVSKANPQYCSNVCMKVNAKLGGTTCKALDVKEKATTLPFKGNTMIIGADVSHPSPGSPQGSMAALTMSFDLNTCRYAATVQTNGHRVEMITTRNLKQMMLPLFEAWVQRVGNGKGPSHIYYFRDGVSEGQFAHVLQQEVKDMKEILKEKFGTPAATVKWTVVVCTKRHHIRFFPKEGDMQSSDRNGNALPGTLVERDVTHPFGYDFYLSSHSAIQGTARPVHYQVILDEAKVHPNDLQKMIYNSCYQYMRSTTPVSLHPAVYYAHLASNRARCQEDHRASDGARGGQKFTEKEQDDAYTKQYKTAMGQVTSSESGTIRSIDVKPLLPMGNPSDPTLHPDRIAAIRHTMWYI</sequence>
<name>A0A3E2H7E4_SCYLI</name>
<dbReference type="InterPro" id="IPR036085">
    <property type="entry name" value="PAZ_dom_sf"/>
</dbReference>
<organism evidence="5 6">
    <name type="scientific">Scytalidium lignicola</name>
    <name type="common">Hyphomycete</name>
    <dbReference type="NCBI Taxonomy" id="5539"/>
    <lineage>
        <taxon>Eukaryota</taxon>
        <taxon>Fungi</taxon>
        <taxon>Dikarya</taxon>
        <taxon>Ascomycota</taxon>
        <taxon>Pezizomycotina</taxon>
        <taxon>Leotiomycetes</taxon>
        <taxon>Leotiomycetes incertae sedis</taxon>
        <taxon>Scytalidium</taxon>
    </lineage>
</organism>
<protein>
    <recommendedName>
        <fullName evidence="7">Piwi domain-containing protein</fullName>
    </recommendedName>
</protein>
<dbReference type="InterPro" id="IPR014811">
    <property type="entry name" value="ArgoL1"/>
</dbReference>
<dbReference type="CDD" id="cd04657">
    <property type="entry name" value="Piwi_ago-like"/>
    <property type="match status" value="1"/>
</dbReference>
<feature type="domain" description="PAZ" evidence="3">
    <location>
        <begin position="361"/>
        <end position="478"/>
    </location>
</feature>
<reference evidence="5 6" key="1">
    <citation type="submission" date="2018-05" db="EMBL/GenBank/DDBJ databases">
        <title>Draft genome sequence of Scytalidium lignicola DSM 105466, a ubiquitous saprotrophic fungus.</title>
        <authorList>
            <person name="Buettner E."/>
            <person name="Gebauer A.M."/>
            <person name="Hofrichter M."/>
            <person name="Liers C."/>
            <person name="Kellner H."/>
        </authorList>
    </citation>
    <scope>NUCLEOTIDE SEQUENCE [LARGE SCALE GENOMIC DNA]</scope>
    <source>
        <strain evidence="5 6">DSM 105466</strain>
    </source>
</reference>
<feature type="non-terminal residue" evidence="5">
    <location>
        <position position="1045"/>
    </location>
</feature>
<dbReference type="EMBL" id="NCSJ02000135">
    <property type="protein sequence ID" value="RFU29227.1"/>
    <property type="molecule type" value="Genomic_DNA"/>
</dbReference>
<dbReference type="Pfam" id="PF16488">
    <property type="entry name" value="ArgoL2"/>
    <property type="match status" value="1"/>
</dbReference>
<dbReference type="Gene3D" id="2.170.260.10">
    <property type="entry name" value="paz domain"/>
    <property type="match status" value="1"/>
</dbReference>
<dbReference type="SMART" id="SM01163">
    <property type="entry name" value="DUF1785"/>
    <property type="match status" value="1"/>
</dbReference>
<feature type="region of interest" description="Disordered" evidence="2">
    <location>
        <begin position="1"/>
        <end position="100"/>
    </location>
</feature>
<evidence type="ECO:0000256" key="1">
    <source>
        <dbReference type="RuleBase" id="RU361178"/>
    </source>
</evidence>
<evidence type="ECO:0000259" key="3">
    <source>
        <dbReference type="PROSITE" id="PS50821"/>
    </source>
</evidence>
<dbReference type="Gene3D" id="3.40.50.2300">
    <property type="match status" value="1"/>
</dbReference>
<dbReference type="SMART" id="SM00949">
    <property type="entry name" value="PAZ"/>
    <property type="match status" value="1"/>
</dbReference>
<feature type="compositionally biased region" description="Low complexity" evidence="2">
    <location>
        <begin position="16"/>
        <end position="27"/>
    </location>
</feature>
<evidence type="ECO:0000256" key="2">
    <source>
        <dbReference type="SAM" id="MobiDB-lite"/>
    </source>
</evidence>
<evidence type="ECO:0008006" key="7">
    <source>
        <dbReference type="Google" id="ProtNLM"/>
    </source>
</evidence>
<dbReference type="STRING" id="5539.A0A3E2H7E4"/>
<dbReference type="Gene3D" id="3.30.420.10">
    <property type="entry name" value="Ribonuclease H-like superfamily/Ribonuclease H"/>
    <property type="match status" value="1"/>
</dbReference>
<comment type="caution">
    <text evidence="5">The sequence shown here is derived from an EMBL/GenBank/DDBJ whole genome shotgun (WGS) entry which is preliminary data.</text>
</comment>
<dbReference type="Proteomes" id="UP000258309">
    <property type="component" value="Unassembled WGS sequence"/>
</dbReference>
<evidence type="ECO:0000313" key="6">
    <source>
        <dbReference type="Proteomes" id="UP000258309"/>
    </source>
</evidence>
<dbReference type="AlphaFoldDB" id="A0A3E2H7E4"/>
<dbReference type="GO" id="GO:0003723">
    <property type="term" value="F:RNA binding"/>
    <property type="evidence" value="ECO:0007669"/>
    <property type="project" value="InterPro"/>
</dbReference>
<dbReference type="InterPro" id="IPR003165">
    <property type="entry name" value="Piwi"/>
</dbReference>
<feature type="region of interest" description="Disordered" evidence="2">
    <location>
        <begin position="969"/>
        <end position="989"/>
    </location>
</feature>
<dbReference type="InterPro" id="IPR032472">
    <property type="entry name" value="ArgoL2"/>
</dbReference>
<dbReference type="Pfam" id="PF02170">
    <property type="entry name" value="PAZ"/>
    <property type="match status" value="1"/>
</dbReference>
<dbReference type="OMA" id="CFAQQQH"/>
<keyword evidence="6" id="KW-1185">Reference proteome</keyword>
<evidence type="ECO:0000313" key="5">
    <source>
        <dbReference type="EMBL" id="RFU29227.1"/>
    </source>
</evidence>
<dbReference type="InterPro" id="IPR012337">
    <property type="entry name" value="RNaseH-like_sf"/>
</dbReference>
<accession>A0A3E2H7E4</accession>
<dbReference type="SUPFAM" id="SSF101690">
    <property type="entry name" value="PAZ domain"/>
    <property type="match status" value="1"/>
</dbReference>
<dbReference type="PANTHER" id="PTHR22891">
    <property type="entry name" value="EUKARYOTIC TRANSLATION INITIATION FACTOR 2C"/>
    <property type="match status" value="1"/>
</dbReference>
<dbReference type="SMART" id="SM00950">
    <property type="entry name" value="Piwi"/>
    <property type="match status" value="1"/>
</dbReference>
<dbReference type="CDD" id="cd02846">
    <property type="entry name" value="PAZ_argonaute_like"/>
    <property type="match status" value="1"/>
</dbReference>
<dbReference type="InterPro" id="IPR045246">
    <property type="entry name" value="Piwi_ago-like"/>
</dbReference>